<organism evidence="3 4">
    <name type="scientific">Crossiella cryophila</name>
    <dbReference type="NCBI Taxonomy" id="43355"/>
    <lineage>
        <taxon>Bacteria</taxon>
        <taxon>Bacillati</taxon>
        <taxon>Actinomycetota</taxon>
        <taxon>Actinomycetes</taxon>
        <taxon>Pseudonocardiales</taxon>
        <taxon>Pseudonocardiaceae</taxon>
        <taxon>Crossiella</taxon>
    </lineage>
</organism>
<dbReference type="RefSeq" id="WP_184999962.1">
    <property type="nucleotide sequence ID" value="NZ_BAAAUI010000013.1"/>
</dbReference>
<dbReference type="AlphaFoldDB" id="A0A7W7C3J3"/>
<gene>
    <name evidence="3" type="ORF">HNR67_000020</name>
</gene>
<proteinExistence type="predicted"/>
<evidence type="ECO:0000313" key="4">
    <source>
        <dbReference type="Proteomes" id="UP000533598"/>
    </source>
</evidence>
<comment type="caution">
    <text evidence="3">The sequence shown here is derived from an EMBL/GenBank/DDBJ whole genome shotgun (WGS) entry which is preliminary data.</text>
</comment>
<feature type="chain" id="PRO_5038452100" evidence="2">
    <location>
        <begin position="21"/>
        <end position="164"/>
    </location>
</feature>
<feature type="signal peptide" evidence="2">
    <location>
        <begin position="1"/>
        <end position="20"/>
    </location>
</feature>
<feature type="compositionally biased region" description="Low complexity" evidence="1">
    <location>
        <begin position="30"/>
        <end position="40"/>
    </location>
</feature>
<dbReference type="Proteomes" id="UP000533598">
    <property type="component" value="Unassembled WGS sequence"/>
</dbReference>
<dbReference type="PROSITE" id="PS51257">
    <property type="entry name" value="PROKAR_LIPOPROTEIN"/>
    <property type="match status" value="1"/>
</dbReference>
<feature type="region of interest" description="Disordered" evidence="1">
    <location>
        <begin position="21"/>
        <end position="42"/>
    </location>
</feature>
<evidence type="ECO:0000256" key="2">
    <source>
        <dbReference type="SAM" id="SignalP"/>
    </source>
</evidence>
<evidence type="ECO:0000256" key="1">
    <source>
        <dbReference type="SAM" id="MobiDB-lite"/>
    </source>
</evidence>
<dbReference type="EMBL" id="JACHMH010000001">
    <property type="protein sequence ID" value="MBB4673902.1"/>
    <property type="molecule type" value="Genomic_DNA"/>
</dbReference>
<keyword evidence="4" id="KW-1185">Reference proteome</keyword>
<accession>A0A7W7C3J3</accession>
<keyword evidence="2" id="KW-0732">Signal</keyword>
<name>A0A7W7C3J3_9PSEU</name>
<protein>
    <submittedName>
        <fullName evidence="3">Uncharacterized protein</fullName>
    </submittedName>
</protein>
<reference evidence="3 4" key="1">
    <citation type="submission" date="2020-08" db="EMBL/GenBank/DDBJ databases">
        <title>Sequencing the genomes of 1000 actinobacteria strains.</title>
        <authorList>
            <person name="Klenk H.-P."/>
        </authorList>
    </citation>
    <scope>NUCLEOTIDE SEQUENCE [LARGE SCALE GENOMIC DNA]</scope>
    <source>
        <strain evidence="3 4">DSM 44230</strain>
    </source>
</reference>
<sequence length="164" mass="17221">MVRSALVPLGVALALAGCSAEPAPPPPPATTTSASVAPTTRQLQPVDVLRAETRNSTIGLGASACGQSVPPTDPTCGEHLTLVEQTLTKVQAELVRLFPGRDLGKSKETADLAIRSVSLVRRMNCYAMNGADKKPGKNESELCATIGRLALVQWLNYETTVGQL</sequence>
<evidence type="ECO:0000313" key="3">
    <source>
        <dbReference type="EMBL" id="MBB4673902.1"/>
    </source>
</evidence>